<keyword evidence="2" id="KW-1185">Reference proteome</keyword>
<evidence type="ECO:0000313" key="1">
    <source>
        <dbReference type="EMBL" id="BBX69578.1"/>
    </source>
</evidence>
<name>A0A7I7MBC9_9MYCO</name>
<dbReference type="AlphaFoldDB" id="A0A7I7MBC9"/>
<accession>A0A7I7MBC9</accession>
<evidence type="ECO:0000313" key="2">
    <source>
        <dbReference type="Proteomes" id="UP000466514"/>
    </source>
</evidence>
<gene>
    <name evidence="1" type="ORF">MPSYJ_30390</name>
</gene>
<sequence length="94" mass="10260">MIHQQDIRRTLSLPRTIPADRLVVALDFARVAPLIGGAWHTRGVRRIATDIDWAVGQGPEVRGTGEALLMAMARRPDALADLTGPGLVVLDRRT</sequence>
<proteinExistence type="predicted"/>
<dbReference type="KEGG" id="mpsc:MPSYJ_30390"/>
<reference evidence="1 2" key="1">
    <citation type="journal article" date="2019" name="Emerg. Microbes Infect.">
        <title>Comprehensive subspecies identification of 175 nontuberculous mycobacteria species based on 7547 genomic profiles.</title>
        <authorList>
            <person name="Matsumoto Y."/>
            <person name="Kinjo T."/>
            <person name="Motooka D."/>
            <person name="Nabeya D."/>
            <person name="Jung N."/>
            <person name="Uechi K."/>
            <person name="Horii T."/>
            <person name="Iida T."/>
            <person name="Fujita J."/>
            <person name="Nakamura S."/>
        </authorList>
    </citation>
    <scope>NUCLEOTIDE SEQUENCE [LARGE SCALE GENOMIC DNA]</scope>
    <source>
        <strain evidence="1 2">JCM 13323</strain>
    </source>
</reference>
<protein>
    <submittedName>
        <fullName evidence="1">Uncharacterized protein</fullName>
    </submittedName>
</protein>
<dbReference type="EMBL" id="AP022574">
    <property type="protein sequence ID" value="BBX69578.1"/>
    <property type="molecule type" value="Genomic_DNA"/>
</dbReference>
<dbReference type="Proteomes" id="UP000466514">
    <property type="component" value="Chromosome"/>
</dbReference>
<organism evidence="1 2">
    <name type="scientific">Mycolicibacterium psychrotolerans</name>
    <dbReference type="NCBI Taxonomy" id="216929"/>
    <lineage>
        <taxon>Bacteria</taxon>
        <taxon>Bacillati</taxon>
        <taxon>Actinomycetota</taxon>
        <taxon>Actinomycetes</taxon>
        <taxon>Mycobacteriales</taxon>
        <taxon>Mycobacteriaceae</taxon>
        <taxon>Mycolicibacterium</taxon>
    </lineage>
</organism>